<dbReference type="Proteomes" id="UP000565262">
    <property type="component" value="Unassembled WGS sequence"/>
</dbReference>
<dbReference type="UniPathway" id="UPA00077">
    <property type="reaction ID" value="UER00154"/>
</dbReference>
<evidence type="ECO:0000256" key="5">
    <source>
        <dbReference type="ARBA" id="ARBA00022909"/>
    </source>
</evidence>
<comment type="catalytic activity">
    <reaction evidence="2 8">
        <text>7,8-dihydroneopterin = 6-hydroxymethyl-7,8-dihydropterin + glycolaldehyde</text>
        <dbReference type="Rhea" id="RHEA:10540"/>
        <dbReference type="ChEBI" id="CHEBI:17001"/>
        <dbReference type="ChEBI" id="CHEBI:17071"/>
        <dbReference type="ChEBI" id="CHEBI:44841"/>
        <dbReference type="EC" id="4.1.2.25"/>
    </reaction>
</comment>
<evidence type="ECO:0000259" key="9">
    <source>
        <dbReference type="SMART" id="SM00905"/>
    </source>
</evidence>
<proteinExistence type="inferred from homology"/>
<comment type="catalytic activity">
    <reaction evidence="1">
        <text>7,8-dihydroneopterin = 7,8-dihydromonapterin</text>
        <dbReference type="Rhea" id="RHEA:45328"/>
        <dbReference type="ChEBI" id="CHEBI:17001"/>
        <dbReference type="ChEBI" id="CHEBI:71175"/>
        <dbReference type="EC" id="5.1.99.8"/>
    </reaction>
</comment>
<evidence type="ECO:0000256" key="2">
    <source>
        <dbReference type="ARBA" id="ARBA00001353"/>
    </source>
</evidence>
<dbReference type="SUPFAM" id="SSF55620">
    <property type="entry name" value="Tetrahydrobiopterin biosynthesis enzymes-like"/>
    <property type="match status" value="1"/>
</dbReference>
<evidence type="ECO:0000256" key="4">
    <source>
        <dbReference type="ARBA" id="ARBA00005708"/>
    </source>
</evidence>
<comment type="caution">
    <text evidence="10">The sequence shown here is derived from an EMBL/GenBank/DDBJ whole genome shotgun (WGS) entry which is preliminary data.</text>
</comment>
<evidence type="ECO:0000256" key="1">
    <source>
        <dbReference type="ARBA" id="ARBA00000693"/>
    </source>
</evidence>
<dbReference type="SMART" id="SM00905">
    <property type="entry name" value="FolB"/>
    <property type="match status" value="1"/>
</dbReference>
<evidence type="ECO:0000256" key="3">
    <source>
        <dbReference type="ARBA" id="ARBA00005013"/>
    </source>
</evidence>
<dbReference type="InterPro" id="IPR006157">
    <property type="entry name" value="FolB_dom"/>
</dbReference>
<dbReference type="CDD" id="cd00534">
    <property type="entry name" value="DHNA_DHNTPE"/>
    <property type="match status" value="1"/>
</dbReference>
<evidence type="ECO:0000256" key="7">
    <source>
        <dbReference type="ARBA" id="ARBA00023239"/>
    </source>
</evidence>
<dbReference type="PANTHER" id="PTHR42844:SF1">
    <property type="entry name" value="DIHYDRONEOPTERIN ALDOLASE 1-RELATED"/>
    <property type="match status" value="1"/>
</dbReference>
<keyword evidence="11" id="KW-1185">Reference proteome</keyword>
<organism evidence="10 11">
    <name type="scientific">Oceanospirillum sediminis</name>
    <dbReference type="NCBI Taxonomy" id="2760088"/>
    <lineage>
        <taxon>Bacteria</taxon>
        <taxon>Pseudomonadati</taxon>
        <taxon>Pseudomonadota</taxon>
        <taxon>Gammaproteobacteria</taxon>
        <taxon>Oceanospirillales</taxon>
        <taxon>Oceanospirillaceae</taxon>
        <taxon>Oceanospirillum</taxon>
    </lineage>
</organism>
<protein>
    <recommendedName>
        <fullName evidence="8">7,8-dihydroneopterin aldolase</fullName>
        <ecNumber evidence="8">4.1.2.25</ecNumber>
    </recommendedName>
</protein>
<dbReference type="Gene3D" id="3.30.1130.10">
    <property type="match status" value="1"/>
</dbReference>
<keyword evidence="7 8" id="KW-0456">Lyase</keyword>
<dbReference type="GO" id="GO:0004150">
    <property type="term" value="F:dihydroneopterin aldolase activity"/>
    <property type="evidence" value="ECO:0007669"/>
    <property type="project" value="UniProtKB-UniRule"/>
</dbReference>
<comment type="similarity">
    <text evidence="4 8">Belongs to the DHNA family.</text>
</comment>
<name>A0A839ITQ5_9GAMM</name>
<dbReference type="FunFam" id="3.30.1130.10:FF:000002">
    <property type="entry name" value="7,8-dihydroneopterin aldolase"/>
    <property type="match status" value="1"/>
</dbReference>
<evidence type="ECO:0000256" key="8">
    <source>
        <dbReference type="RuleBase" id="RU362079"/>
    </source>
</evidence>
<dbReference type="GO" id="GO:0046656">
    <property type="term" value="P:folic acid biosynthetic process"/>
    <property type="evidence" value="ECO:0007669"/>
    <property type="project" value="UniProtKB-UniRule"/>
</dbReference>
<dbReference type="NCBIfam" id="TIGR00526">
    <property type="entry name" value="folB_dom"/>
    <property type="match status" value="1"/>
</dbReference>
<accession>A0A839ITQ5</accession>
<sequence length="119" mass="13189">MKLDRVFIEGLKADALIGVYDWEREITQPLVFDIEMATDIRPAAEQDDLNLTLDYYAISQAVLKYVAQSSFELIESLAEAIAALIMNDFGVSWLKIKVSKPGAVPEAANVAVQIERGND</sequence>
<keyword evidence="5 8" id="KW-0289">Folate biosynthesis</keyword>
<dbReference type="GO" id="GO:0016853">
    <property type="term" value="F:isomerase activity"/>
    <property type="evidence" value="ECO:0007669"/>
    <property type="project" value="UniProtKB-KW"/>
</dbReference>
<evidence type="ECO:0000256" key="6">
    <source>
        <dbReference type="ARBA" id="ARBA00023235"/>
    </source>
</evidence>
<comment type="pathway">
    <text evidence="3 8">Cofactor biosynthesis; tetrahydrofolate biosynthesis; 2-amino-4-hydroxy-6-hydroxymethyl-7,8-dihydropteridine diphosphate from 7,8-dihydroneopterin triphosphate: step 3/4.</text>
</comment>
<feature type="domain" description="Dihydroneopterin aldolase/epimerase" evidence="9">
    <location>
        <begin position="6"/>
        <end position="116"/>
    </location>
</feature>
<dbReference type="AlphaFoldDB" id="A0A839ITQ5"/>
<evidence type="ECO:0000313" key="11">
    <source>
        <dbReference type="Proteomes" id="UP000565262"/>
    </source>
</evidence>
<evidence type="ECO:0000313" key="10">
    <source>
        <dbReference type="EMBL" id="MBB1487817.1"/>
    </source>
</evidence>
<reference evidence="10 11" key="1">
    <citation type="submission" date="2020-08" db="EMBL/GenBank/DDBJ databases">
        <title>Oceanospirillum sp. nov. isolated from marine sediment.</title>
        <authorList>
            <person name="Ji X."/>
        </authorList>
    </citation>
    <scope>NUCLEOTIDE SEQUENCE [LARGE SCALE GENOMIC DNA]</scope>
    <source>
        <strain evidence="10 11">D5</strain>
    </source>
</reference>
<gene>
    <name evidence="10" type="primary">folB</name>
    <name evidence="10" type="ORF">H4O21_14520</name>
</gene>
<dbReference type="PANTHER" id="PTHR42844">
    <property type="entry name" value="DIHYDRONEOPTERIN ALDOLASE 1-RELATED"/>
    <property type="match status" value="1"/>
</dbReference>
<dbReference type="GO" id="GO:0046654">
    <property type="term" value="P:tetrahydrofolate biosynthetic process"/>
    <property type="evidence" value="ECO:0007669"/>
    <property type="project" value="UniProtKB-UniRule"/>
</dbReference>
<dbReference type="EMBL" id="JACJFM010000019">
    <property type="protein sequence ID" value="MBB1487817.1"/>
    <property type="molecule type" value="Genomic_DNA"/>
</dbReference>
<dbReference type="GO" id="GO:0005737">
    <property type="term" value="C:cytoplasm"/>
    <property type="evidence" value="ECO:0007669"/>
    <property type="project" value="TreeGrafter"/>
</dbReference>
<dbReference type="EC" id="4.1.2.25" evidence="8"/>
<comment type="function">
    <text evidence="8">Catalyzes the conversion of 7,8-dihydroneopterin to 6-hydroxymethyl-7,8-dihydropterin.</text>
</comment>
<dbReference type="InterPro" id="IPR043133">
    <property type="entry name" value="GTP-CH-I_C/QueF"/>
</dbReference>
<dbReference type="InterPro" id="IPR006156">
    <property type="entry name" value="Dihydroneopterin_aldolase"/>
</dbReference>
<dbReference type="RefSeq" id="WP_182809630.1">
    <property type="nucleotide sequence ID" value="NZ_JACJFM010000019.1"/>
</dbReference>
<dbReference type="NCBIfam" id="TIGR00525">
    <property type="entry name" value="folB"/>
    <property type="match status" value="1"/>
</dbReference>
<dbReference type="Pfam" id="PF02152">
    <property type="entry name" value="FolB"/>
    <property type="match status" value="1"/>
</dbReference>
<keyword evidence="6" id="KW-0413">Isomerase</keyword>